<dbReference type="PANTHER" id="PTHR48228:SF5">
    <property type="entry name" value="ALPHA-METHYLACYL-COA RACEMASE"/>
    <property type="match status" value="1"/>
</dbReference>
<organism evidence="1 2">
    <name type="scientific">Bradyrhizobium betae</name>
    <dbReference type="NCBI Taxonomy" id="244734"/>
    <lineage>
        <taxon>Bacteria</taxon>
        <taxon>Pseudomonadati</taxon>
        <taxon>Pseudomonadota</taxon>
        <taxon>Alphaproteobacteria</taxon>
        <taxon>Hyphomicrobiales</taxon>
        <taxon>Nitrobacteraceae</taxon>
        <taxon>Bradyrhizobium</taxon>
    </lineage>
</organism>
<dbReference type="InterPro" id="IPR044855">
    <property type="entry name" value="CoA-Trfase_III_dom3_sf"/>
</dbReference>
<dbReference type="SUPFAM" id="SSF89796">
    <property type="entry name" value="CoA-transferase family III (CaiB/BaiF)"/>
    <property type="match status" value="1"/>
</dbReference>
<comment type="caution">
    <text evidence="1">The sequence shown here is derived from an EMBL/GenBank/DDBJ whole genome shotgun (WGS) entry which is preliminary data.</text>
</comment>
<dbReference type="Gene3D" id="3.30.60.110">
    <property type="match status" value="1"/>
</dbReference>
<dbReference type="AlphaFoldDB" id="A0A4Q1UIP5"/>
<dbReference type="Gene3D" id="3.40.50.10540">
    <property type="entry name" value="Crotonobetainyl-coa:carnitine coa-transferase, domain 1"/>
    <property type="match status" value="1"/>
</dbReference>
<dbReference type="GO" id="GO:0003824">
    <property type="term" value="F:catalytic activity"/>
    <property type="evidence" value="ECO:0007669"/>
    <property type="project" value="InterPro"/>
</dbReference>
<dbReference type="EMBL" id="MZXW01000057">
    <property type="protein sequence ID" value="RXT33330.1"/>
    <property type="molecule type" value="Genomic_DNA"/>
</dbReference>
<protein>
    <submittedName>
        <fullName evidence="1">Carnitine dehydratase</fullName>
    </submittedName>
</protein>
<proteinExistence type="predicted"/>
<dbReference type="Proteomes" id="UP000290819">
    <property type="component" value="Unassembled WGS sequence"/>
</dbReference>
<accession>A0A4Q1UIP5</accession>
<evidence type="ECO:0000313" key="2">
    <source>
        <dbReference type="Proteomes" id="UP000290819"/>
    </source>
</evidence>
<dbReference type="InterPro" id="IPR050509">
    <property type="entry name" value="CoA-transferase_III"/>
</dbReference>
<dbReference type="InterPro" id="IPR003673">
    <property type="entry name" value="CoA-Trfase_fam_III"/>
</dbReference>
<name>A0A4Q1UIP5_9BRAD</name>
<gene>
    <name evidence="1" type="ORF">B5V03_40435</name>
</gene>
<dbReference type="OrthoDB" id="9806585at2"/>
<keyword evidence="2" id="KW-1185">Reference proteome</keyword>
<sequence length="374" mass="40080">MSGPLAGLRVVEMAGIGPGPFCAMLLADLGAEVVRIRRPGGSMFDTEPRFDVTGRGCRFVDLDLRESDAVTNALALIEKAEVLIEGYRPGVMERLDLGPDICLARNPRLVYGRMTGWGQDGPLAQRAGHDINYIALTGALHAIGRPGSPPPPPLNLVGDFGGGAMFLALGVMAALLEARASGQGQVVDAAMTDGVALLAAGRYAGRASGRQSNERGDNLLDGGAPFYDTYECADGEFIALGAIEPQFYARFRTLCGLTDPLFDDQMNKSKWPAQKHQLTTMFRTRSCAAWIALLGNDDTCIAPVLDWDKAPNDPHNIARSTFVTIDEVIQPAPAPRFSRTPATLPRSARISGDDTGEVLHRWGLAQPLVDRLLA</sequence>
<dbReference type="InterPro" id="IPR023606">
    <property type="entry name" value="CoA-Trfase_III_dom_1_sf"/>
</dbReference>
<dbReference type="Gene3D" id="3.30.1540.10">
    <property type="entry name" value="formyl-coa transferase, domain 3"/>
    <property type="match status" value="1"/>
</dbReference>
<evidence type="ECO:0000313" key="1">
    <source>
        <dbReference type="EMBL" id="RXT33330.1"/>
    </source>
</evidence>
<dbReference type="Pfam" id="PF02515">
    <property type="entry name" value="CoA_transf_3"/>
    <property type="match status" value="1"/>
</dbReference>
<dbReference type="PANTHER" id="PTHR48228">
    <property type="entry name" value="SUCCINYL-COA--D-CITRAMALATE COA-TRANSFERASE"/>
    <property type="match status" value="1"/>
</dbReference>
<reference evidence="1 2" key="1">
    <citation type="submission" date="2017-03" db="EMBL/GenBank/DDBJ databases">
        <authorList>
            <person name="Safronova V.I."/>
            <person name="Sazanova A.L."/>
            <person name="Chirak E.R."/>
        </authorList>
    </citation>
    <scope>NUCLEOTIDE SEQUENCE [LARGE SCALE GENOMIC DNA]</scope>
    <source>
        <strain evidence="1 2">Opo-243</strain>
    </source>
</reference>
<dbReference type="RefSeq" id="WP_129276068.1">
    <property type="nucleotide sequence ID" value="NZ_MZXW01000057.1"/>
</dbReference>